<reference evidence="6" key="1">
    <citation type="submission" date="2018-06" db="EMBL/GenBank/DDBJ databases">
        <authorList>
            <person name="Zhirakovskaya E."/>
        </authorList>
    </citation>
    <scope>NUCLEOTIDE SEQUENCE</scope>
</reference>
<dbReference type="Pfam" id="PF00288">
    <property type="entry name" value="GHMP_kinases_N"/>
    <property type="match status" value="1"/>
</dbReference>
<dbReference type="EC" id="2.7.1.148" evidence="6"/>
<evidence type="ECO:0000259" key="5">
    <source>
        <dbReference type="Pfam" id="PF00288"/>
    </source>
</evidence>
<proteinExistence type="inferred from homology"/>
<name>A0A3B0WJK3_9ZZZZ</name>
<dbReference type="PANTHER" id="PTHR43527">
    <property type="entry name" value="4-DIPHOSPHOCYTIDYL-2-C-METHYL-D-ERYTHRITOL KINASE, CHLOROPLASTIC"/>
    <property type="match status" value="1"/>
</dbReference>
<keyword evidence="4" id="KW-0067">ATP-binding</keyword>
<dbReference type="NCBIfam" id="TIGR00154">
    <property type="entry name" value="ispE"/>
    <property type="match status" value="1"/>
</dbReference>
<evidence type="ECO:0000256" key="2">
    <source>
        <dbReference type="ARBA" id="ARBA00022741"/>
    </source>
</evidence>
<dbReference type="SUPFAM" id="SSF55060">
    <property type="entry name" value="GHMP Kinase, C-terminal domain"/>
    <property type="match status" value="1"/>
</dbReference>
<dbReference type="EMBL" id="UOFA01000123">
    <property type="protein sequence ID" value="VAW44646.1"/>
    <property type="molecule type" value="Genomic_DNA"/>
</dbReference>
<dbReference type="PANTHER" id="PTHR43527:SF2">
    <property type="entry name" value="4-DIPHOSPHOCYTIDYL-2-C-METHYL-D-ERYTHRITOL KINASE, CHLOROPLASTIC"/>
    <property type="match status" value="1"/>
</dbReference>
<dbReference type="InterPro" id="IPR006204">
    <property type="entry name" value="GHMP_kinase_N_dom"/>
</dbReference>
<evidence type="ECO:0000256" key="4">
    <source>
        <dbReference type="ARBA" id="ARBA00022840"/>
    </source>
</evidence>
<sequence>MDMVTTRLLSPAKINLMLRIIGQRADGYHLLQTCFQLLDWGDEITFNPVKTDGSNHIEITGFDDLDVKDNLIYQAAEMLKPWAQLNSDWLIKVDKQIPLGAGLGGGSSNAATALKFFNQAWQCDLSVFDLLALAAKLGADVPVFILEQSTLAGGIGDVLTPMKFDTPHILLLFPDCHINTAELFQTPDLVRDQSTIKSISLQQPSFWINDFMPVVLLQFSQVDYIYQRLKTKMNLRLSGSGSTLFAVFNELNSAQRAHKIAEEVCMARLVQPQL</sequence>
<dbReference type="InterPro" id="IPR004424">
    <property type="entry name" value="IspE"/>
</dbReference>
<evidence type="ECO:0000313" key="6">
    <source>
        <dbReference type="EMBL" id="VAW44646.1"/>
    </source>
</evidence>
<dbReference type="AlphaFoldDB" id="A0A3B0WJK3"/>
<dbReference type="GO" id="GO:0016114">
    <property type="term" value="P:terpenoid biosynthetic process"/>
    <property type="evidence" value="ECO:0007669"/>
    <property type="project" value="InterPro"/>
</dbReference>
<organism evidence="6">
    <name type="scientific">hydrothermal vent metagenome</name>
    <dbReference type="NCBI Taxonomy" id="652676"/>
    <lineage>
        <taxon>unclassified sequences</taxon>
        <taxon>metagenomes</taxon>
        <taxon>ecological metagenomes</taxon>
    </lineage>
</organism>
<gene>
    <name evidence="6" type="ORF">MNBD_GAMMA02-1666</name>
</gene>
<dbReference type="Gene3D" id="3.30.230.10">
    <property type="match status" value="1"/>
</dbReference>
<accession>A0A3B0WJK3</accession>
<dbReference type="InterPro" id="IPR020568">
    <property type="entry name" value="Ribosomal_Su5_D2-typ_SF"/>
</dbReference>
<feature type="domain" description="GHMP kinase N-terminal" evidence="5">
    <location>
        <begin position="70"/>
        <end position="146"/>
    </location>
</feature>
<dbReference type="InterPro" id="IPR036554">
    <property type="entry name" value="GHMP_kinase_C_sf"/>
</dbReference>
<protein>
    <submittedName>
        <fullName evidence="6">4-diphosphocytidyl-2-C-methyl-D-erythritol kinase</fullName>
        <ecNumber evidence="6">2.7.1.148</ecNumber>
    </submittedName>
</protein>
<keyword evidence="1 6" id="KW-0808">Transferase</keyword>
<keyword evidence="2" id="KW-0547">Nucleotide-binding</keyword>
<dbReference type="PIRSF" id="PIRSF010376">
    <property type="entry name" value="IspE"/>
    <property type="match status" value="1"/>
</dbReference>
<dbReference type="GO" id="GO:0050515">
    <property type="term" value="F:4-(cytidine 5'-diphospho)-2-C-methyl-D-erythritol kinase activity"/>
    <property type="evidence" value="ECO:0007669"/>
    <property type="project" value="UniProtKB-EC"/>
</dbReference>
<evidence type="ECO:0000256" key="3">
    <source>
        <dbReference type="ARBA" id="ARBA00022777"/>
    </source>
</evidence>
<dbReference type="Gene3D" id="3.30.70.890">
    <property type="entry name" value="GHMP kinase, C-terminal domain"/>
    <property type="match status" value="1"/>
</dbReference>
<dbReference type="HAMAP" id="MF_00061">
    <property type="entry name" value="IspE"/>
    <property type="match status" value="1"/>
</dbReference>
<keyword evidence="3 6" id="KW-0418">Kinase</keyword>
<dbReference type="InterPro" id="IPR014721">
    <property type="entry name" value="Ribsml_uS5_D2-typ_fold_subgr"/>
</dbReference>
<dbReference type="SUPFAM" id="SSF54211">
    <property type="entry name" value="Ribosomal protein S5 domain 2-like"/>
    <property type="match status" value="1"/>
</dbReference>
<evidence type="ECO:0000256" key="1">
    <source>
        <dbReference type="ARBA" id="ARBA00022679"/>
    </source>
</evidence>
<dbReference type="GO" id="GO:0005524">
    <property type="term" value="F:ATP binding"/>
    <property type="evidence" value="ECO:0007669"/>
    <property type="project" value="UniProtKB-KW"/>
</dbReference>